<dbReference type="EMBL" id="CAEKDK010000002">
    <property type="protein sequence ID" value="CAB4268077.1"/>
    <property type="molecule type" value="Genomic_DNA"/>
</dbReference>
<proteinExistence type="predicted"/>
<feature type="region of interest" description="Disordered" evidence="1">
    <location>
        <begin position="1"/>
        <end position="66"/>
    </location>
</feature>
<dbReference type="Proteomes" id="UP000507222">
    <property type="component" value="Unassembled WGS sequence"/>
</dbReference>
<organism evidence="2 3">
    <name type="scientific">Prunus armeniaca</name>
    <name type="common">Apricot</name>
    <name type="synonym">Armeniaca vulgaris</name>
    <dbReference type="NCBI Taxonomy" id="36596"/>
    <lineage>
        <taxon>Eukaryota</taxon>
        <taxon>Viridiplantae</taxon>
        <taxon>Streptophyta</taxon>
        <taxon>Embryophyta</taxon>
        <taxon>Tracheophyta</taxon>
        <taxon>Spermatophyta</taxon>
        <taxon>Magnoliopsida</taxon>
        <taxon>eudicotyledons</taxon>
        <taxon>Gunneridae</taxon>
        <taxon>Pentapetalae</taxon>
        <taxon>rosids</taxon>
        <taxon>fabids</taxon>
        <taxon>Rosales</taxon>
        <taxon>Rosaceae</taxon>
        <taxon>Amygdaloideae</taxon>
        <taxon>Amygdaleae</taxon>
        <taxon>Prunus</taxon>
    </lineage>
</organism>
<feature type="compositionally biased region" description="Gly residues" evidence="1">
    <location>
        <begin position="51"/>
        <end position="66"/>
    </location>
</feature>
<protein>
    <submittedName>
        <fullName evidence="2">Uncharacterized protein</fullName>
    </submittedName>
</protein>
<evidence type="ECO:0000313" key="3">
    <source>
        <dbReference type="Proteomes" id="UP000507222"/>
    </source>
</evidence>
<gene>
    <name evidence="2" type="ORF">CURHAP_LOCUS11119</name>
</gene>
<evidence type="ECO:0000313" key="2">
    <source>
        <dbReference type="EMBL" id="CAB4268077.1"/>
    </source>
</evidence>
<dbReference type="AlphaFoldDB" id="A0A6J5TXZ0"/>
<accession>A0A6J5TXZ0</accession>
<sequence length="109" mass="11280">MVNGGDSRLCITSLRSGEKGGKERGIERKGSIDGANKGGVGFGERDEVGRGTIGDGRSGKNGGKGVEGGGVVETIGIECLNGKVVSSNVTWRLMYTLPVLGSRHLYPLC</sequence>
<feature type="compositionally biased region" description="Basic and acidic residues" evidence="1">
    <location>
        <begin position="16"/>
        <end position="31"/>
    </location>
</feature>
<evidence type="ECO:0000256" key="1">
    <source>
        <dbReference type="SAM" id="MobiDB-lite"/>
    </source>
</evidence>
<reference evidence="2 3" key="1">
    <citation type="submission" date="2020-05" db="EMBL/GenBank/DDBJ databases">
        <authorList>
            <person name="Campoy J."/>
            <person name="Schneeberger K."/>
            <person name="Spophaly S."/>
        </authorList>
    </citation>
    <scope>NUCLEOTIDE SEQUENCE [LARGE SCALE GENOMIC DNA]</scope>
    <source>
        <strain evidence="2">PruArmRojPasFocal</strain>
    </source>
</reference>
<name>A0A6J5TXZ0_PRUAR</name>